<dbReference type="Pfam" id="PF00072">
    <property type="entry name" value="Response_reg"/>
    <property type="match status" value="1"/>
</dbReference>
<evidence type="ECO:0000256" key="3">
    <source>
        <dbReference type="ARBA" id="ARBA00023125"/>
    </source>
</evidence>
<evidence type="ECO:0000259" key="7">
    <source>
        <dbReference type="PROSITE" id="PS50110"/>
    </source>
</evidence>
<reference evidence="8 9" key="1">
    <citation type="journal article" date="2006" name="Int. J. Syst. Evol. Microbiol.">
        <title>Dyella yeojuensis sp. nov., isolated from greenhouse soil in Korea.</title>
        <authorList>
            <person name="Kim B.Y."/>
            <person name="Weon H.Y."/>
            <person name="Lee K.H."/>
            <person name="Seok S.J."/>
            <person name="Kwon S.W."/>
            <person name="Go S.J."/>
            <person name="Stackebrandt E."/>
        </authorList>
    </citation>
    <scope>NUCLEOTIDE SEQUENCE [LARGE SCALE GENOMIC DNA]</scope>
    <source>
        <strain evidence="8 9">DSM 17673</strain>
    </source>
</reference>
<dbReference type="Gene3D" id="3.40.50.2300">
    <property type="match status" value="1"/>
</dbReference>
<proteinExistence type="predicted"/>
<dbReference type="AlphaFoldDB" id="A0A7X5QVD3"/>
<dbReference type="PANTHER" id="PTHR43214">
    <property type="entry name" value="TWO-COMPONENT RESPONSE REGULATOR"/>
    <property type="match status" value="1"/>
</dbReference>
<dbReference type="Pfam" id="PF00196">
    <property type="entry name" value="GerE"/>
    <property type="match status" value="1"/>
</dbReference>
<dbReference type="SUPFAM" id="SSF46894">
    <property type="entry name" value="C-terminal effector domain of the bipartite response regulators"/>
    <property type="match status" value="1"/>
</dbReference>
<dbReference type="PROSITE" id="PS50043">
    <property type="entry name" value="HTH_LUXR_2"/>
    <property type="match status" value="1"/>
</dbReference>
<dbReference type="EMBL" id="JAAQTL010000001">
    <property type="protein sequence ID" value="NID16103.1"/>
    <property type="molecule type" value="Genomic_DNA"/>
</dbReference>
<evidence type="ECO:0000259" key="6">
    <source>
        <dbReference type="PROSITE" id="PS50043"/>
    </source>
</evidence>
<keyword evidence="4" id="KW-0804">Transcription</keyword>
<dbReference type="GO" id="GO:0003677">
    <property type="term" value="F:DNA binding"/>
    <property type="evidence" value="ECO:0007669"/>
    <property type="project" value="UniProtKB-KW"/>
</dbReference>
<protein>
    <submittedName>
        <fullName evidence="8">Response regulator transcription factor</fullName>
    </submittedName>
</protein>
<evidence type="ECO:0000256" key="2">
    <source>
        <dbReference type="ARBA" id="ARBA00023015"/>
    </source>
</evidence>
<gene>
    <name evidence="8" type="ORF">HBF32_11590</name>
</gene>
<keyword evidence="3" id="KW-0238">DNA-binding</keyword>
<feature type="domain" description="HTH luxR-type" evidence="6">
    <location>
        <begin position="176"/>
        <end position="241"/>
    </location>
</feature>
<organism evidence="8 9">
    <name type="scientific">Luteibacter yeojuensis</name>
    <dbReference type="NCBI Taxonomy" id="345309"/>
    <lineage>
        <taxon>Bacteria</taxon>
        <taxon>Pseudomonadati</taxon>
        <taxon>Pseudomonadota</taxon>
        <taxon>Gammaproteobacteria</taxon>
        <taxon>Lysobacterales</taxon>
        <taxon>Rhodanobacteraceae</taxon>
        <taxon>Luteibacter</taxon>
    </lineage>
</organism>
<dbReference type="CDD" id="cd06170">
    <property type="entry name" value="LuxR_C_like"/>
    <property type="match status" value="1"/>
</dbReference>
<dbReference type="GO" id="GO:0000160">
    <property type="term" value="P:phosphorelay signal transduction system"/>
    <property type="evidence" value="ECO:0007669"/>
    <property type="project" value="InterPro"/>
</dbReference>
<feature type="domain" description="Response regulatory" evidence="7">
    <location>
        <begin position="36"/>
        <end position="152"/>
    </location>
</feature>
<dbReference type="CDD" id="cd17535">
    <property type="entry name" value="REC_NarL-like"/>
    <property type="match status" value="1"/>
</dbReference>
<keyword evidence="2" id="KW-0805">Transcription regulation</keyword>
<sequence>MSNLNFAGQKSDHAVPAACDNRSRLPAGSGPGGRLKIVLADEHALMREGLAALLGAHGEVGISGSTGDGRECVRLVLREEPDLLIFDNLMGGFNGVEVVRRVAAHRPRTRMLCLAAQDDIRFVREFFDAGVHGYLAKRSAFAMLLEAIEHVFRSGYYVSPDVAHVLVEGFRSRHASTDGQPALTSREREVARLYAEGLGTRDIADRLSVSMKTIATHREHVMEKIGAQSIAQLTRYAIRQGLVPLDD</sequence>
<keyword evidence="1 5" id="KW-0597">Phosphoprotein</keyword>
<dbReference type="PRINTS" id="PR00038">
    <property type="entry name" value="HTHLUXR"/>
</dbReference>
<dbReference type="Proteomes" id="UP000518878">
    <property type="component" value="Unassembled WGS sequence"/>
</dbReference>
<evidence type="ECO:0000256" key="4">
    <source>
        <dbReference type="ARBA" id="ARBA00023163"/>
    </source>
</evidence>
<evidence type="ECO:0000313" key="8">
    <source>
        <dbReference type="EMBL" id="NID16103.1"/>
    </source>
</evidence>
<feature type="modified residue" description="4-aspartylphosphate" evidence="5">
    <location>
        <position position="87"/>
    </location>
</feature>
<dbReference type="InterPro" id="IPR001789">
    <property type="entry name" value="Sig_transdc_resp-reg_receiver"/>
</dbReference>
<dbReference type="InterPro" id="IPR000792">
    <property type="entry name" value="Tscrpt_reg_LuxR_C"/>
</dbReference>
<dbReference type="SUPFAM" id="SSF52172">
    <property type="entry name" value="CheY-like"/>
    <property type="match status" value="1"/>
</dbReference>
<name>A0A7X5QVD3_9GAMM</name>
<keyword evidence="9" id="KW-1185">Reference proteome</keyword>
<evidence type="ECO:0000256" key="5">
    <source>
        <dbReference type="PROSITE-ProRule" id="PRU00169"/>
    </source>
</evidence>
<dbReference type="PROSITE" id="PS50110">
    <property type="entry name" value="RESPONSE_REGULATORY"/>
    <property type="match status" value="1"/>
</dbReference>
<accession>A0A7X5QVD3</accession>
<dbReference type="InterPro" id="IPR039420">
    <property type="entry name" value="WalR-like"/>
</dbReference>
<evidence type="ECO:0000313" key="9">
    <source>
        <dbReference type="Proteomes" id="UP000518878"/>
    </source>
</evidence>
<dbReference type="SMART" id="SM00421">
    <property type="entry name" value="HTH_LUXR"/>
    <property type="match status" value="1"/>
</dbReference>
<dbReference type="InterPro" id="IPR058245">
    <property type="entry name" value="NreC/VraR/RcsB-like_REC"/>
</dbReference>
<dbReference type="InterPro" id="IPR011006">
    <property type="entry name" value="CheY-like_superfamily"/>
</dbReference>
<dbReference type="InterPro" id="IPR016032">
    <property type="entry name" value="Sig_transdc_resp-reg_C-effctor"/>
</dbReference>
<dbReference type="RefSeq" id="WP_166699772.1">
    <property type="nucleotide sequence ID" value="NZ_JAAQTL010000001.1"/>
</dbReference>
<dbReference type="PROSITE" id="PS00622">
    <property type="entry name" value="HTH_LUXR_1"/>
    <property type="match status" value="1"/>
</dbReference>
<evidence type="ECO:0000256" key="1">
    <source>
        <dbReference type="ARBA" id="ARBA00022553"/>
    </source>
</evidence>
<dbReference type="PANTHER" id="PTHR43214:SF41">
    <property type="entry name" value="NITRATE_NITRITE RESPONSE REGULATOR PROTEIN NARP"/>
    <property type="match status" value="1"/>
</dbReference>
<comment type="caution">
    <text evidence="8">The sequence shown here is derived from an EMBL/GenBank/DDBJ whole genome shotgun (WGS) entry which is preliminary data.</text>
</comment>
<dbReference type="GO" id="GO:0006355">
    <property type="term" value="P:regulation of DNA-templated transcription"/>
    <property type="evidence" value="ECO:0007669"/>
    <property type="project" value="InterPro"/>
</dbReference>
<dbReference type="SMART" id="SM00448">
    <property type="entry name" value="REC"/>
    <property type="match status" value="1"/>
</dbReference>